<name>A0ABY3VVD3_9HYPH</name>
<gene>
    <name evidence="1" type="ORF">MNL13_00715</name>
</gene>
<evidence type="ECO:0000313" key="2">
    <source>
        <dbReference type="Proteomes" id="UP000829580"/>
    </source>
</evidence>
<sequence length="57" mass="6531">MDLPLYPSNERWCEIDLRTLRNISYEENTAHSLDAIAISCPHYRKGKALREGGLSLI</sequence>
<accession>A0ABY3VVD3</accession>
<dbReference type="RefSeq" id="WP_167309291.1">
    <property type="nucleotide sequence ID" value="NZ_CP031844.2"/>
</dbReference>
<protein>
    <recommendedName>
        <fullName evidence="3">Phage protein</fullName>
    </recommendedName>
</protein>
<dbReference type="Proteomes" id="UP000829580">
    <property type="component" value="Chromosome"/>
</dbReference>
<evidence type="ECO:0008006" key="3">
    <source>
        <dbReference type="Google" id="ProtNLM"/>
    </source>
</evidence>
<evidence type="ECO:0000313" key="1">
    <source>
        <dbReference type="EMBL" id="UNF29342.1"/>
    </source>
</evidence>
<organism evidence="1 2">
    <name type="scientific">Bartonella krasnovii</name>
    <dbReference type="NCBI Taxonomy" id="2267275"/>
    <lineage>
        <taxon>Bacteria</taxon>
        <taxon>Pseudomonadati</taxon>
        <taxon>Pseudomonadota</taxon>
        <taxon>Alphaproteobacteria</taxon>
        <taxon>Hyphomicrobiales</taxon>
        <taxon>Bartonellaceae</taxon>
        <taxon>Bartonella</taxon>
    </lineage>
</organism>
<dbReference type="EMBL" id="CP093033">
    <property type="protein sequence ID" value="UNF29342.1"/>
    <property type="molecule type" value="Genomic_DNA"/>
</dbReference>
<reference evidence="1 2" key="1">
    <citation type="submission" date="2022-02" db="EMBL/GenBank/DDBJ databases">
        <title>Genomic structural plasticity of rodent-associated Bartonella in nature.</title>
        <authorList>
            <person name="Sousa K.C.M."/>
            <person name="Gutierrez R."/>
            <person name="Yahalomi D."/>
            <person name="Shalit T."/>
            <person name="Markus B."/>
            <person name="Nachum-Biala Y."/>
            <person name="Hawlena H."/>
            <person name="Marcos-Hadad E."/>
            <person name="Hazkani-Covo E."/>
            <person name="Neves H.R."/>
            <person name="Covo S."/>
            <person name="Harrus S."/>
        </authorList>
    </citation>
    <scope>NUCLEOTIDE SEQUENCE [LARGE SCALE GENOMIC DNA]</scope>
    <source>
        <strain evidence="1 2">B35_1_2</strain>
    </source>
</reference>
<keyword evidence="2" id="KW-1185">Reference proteome</keyword>
<proteinExistence type="predicted"/>
<dbReference type="GeneID" id="71062333"/>